<comment type="subcellular location">
    <subcellularLocation>
        <location evidence="1">Secreted</location>
    </subcellularLocation>
</comment>
<reference evidence="5" key="1">
    <citation type="journal article" date="2008" name="Nat. Genet.">
        <title>The Pristionchus pacificus genome provides a unique perspective on nematode lifestyle and parasitism.</title>
        <authorList>
            <person name="Dieterich C."/>
            <person name="Clifton S.W."/>
            <person name="Schuster L.N."/>
            <person name="Chinwalla A."/>
            <person name="Delehaunty K."/>
            <person name="Dinkelacker I."/>
            <person name="Fulton L."/>
            <person name="Fulton R."/>
            <person name="Godfrey J."/>
            <person name="Minx P."/>
            <person name="Mitreva M."/>
            <person name="Roeseler W."/>
            <person name="Tian H."/>
            <person name="Witte H."/>
            <person name="Yang S.P."/>
            <person name="Wilson R.K."/>
            <person name="Sommer R.J."/>
        </authorList>
    </citation>
    <scope>NUCLEOTIDE SEQUENCE [LARGE SCALE GENOMIC DNA]</scope>
    <source>
        <strain evidence="5">PS312</strain>
    </source>
</reference>
<organism evidence="4 5">
    <name type="scientific">Pristionchus pacificus</name>
    <name type="common">Parasitic nematode worm</name>
    <dbReference type="NCBI Taxonomy" id="54126"/>
    <lineage>
        <taxon>Eukaryota</taxon>
        <taxon>Metazoa</taxon>
        <taxon>Ecdysozoa</taxon>
        <taxon>Nematoda</taxon>
        <taxon>Chromadorea</taxon>
        <taxon>Rhabditida</taxon>
        <taxon>Rhabditina</taxon>
        <taxon>Diplogasteromorpha</taxon>
        <taxon>Diplogasteroidea</taxon>
        <taxon>Neodiplogasteridae</taxon>
        <taxon>Pristionchus</taxon>
    </lineage>
</organism>
<accession>A0A2A6BJK4</accession>
<reference evidence="4" key="2">
    <citation type="submission" date="2022-06" db="UniProtKB">
        <authorList>
            <consortium name="EnsemblMetazoa"/>
        </authorList>
    </citation>
    <scope>IDENTIFICATION</scope>
    <source>
        <strain evidence="4">PS312</strain>
    </source>
</reference>
<keyword evidence="5" id="KW-1185">Reference proteome</keyword>
<dbReference type="InterPro" id="IPR003112">
    <property type="entry name" value="Olfac-like_dom"/>
</dbReference>
<dbReference type="EnsemblMetazoa" id="PPA06170.1">
    <property type="protein sequence ID" value="PPA06170.1"/>
    <property type="gene ID" value="WBGene00095724"/>
</dbReference>
<gene>
    <name evidence="4" type="primary">WBGene00095724</name>
</gene>
<dbReference type="PROSITE" id="PS51132">
    <property type="entry name" value="OLF"/>
    <property type="match status" value="1"/>
</dbReference>
<dbReference type="PANTHER" id="PTHR23192:SF85">
    <property type="entry name" value="GLIOMEDIN"/>
    <property type="match status" value="1"/>
</dbReference>
<evidence type="ECO:0000313" key="4">
    <source>
        <dbReference type="EnsemblMetazoa" id="PPA06170.1"/>
    </source>
</evidence>
<dbReference type="GO" id="GO:0005615">
    <property type="term" value="C:extracellular space"/>
    <property type="evidence" value="ECO:0000318"/>
    <property type="project" value="GO_Central"/>
</dbReference>
<name>A0A2A6BJK4_PRIPA</name>
<evidence type="ECO:0000256" key="2">
    <source>
        <dbReference type="ARBA" id="ARBA00022525"/>
    </source>
</evidence>
<proteinExistence type="predicted"/>
<keyword evidence="2" id="KW-0964">Secreted</keyword>
<evidence type="ECO:0000256" key="3">
    <source>
        <dbReference type="PROSITE-ProRule" id="PRU00446"/>
    </source>
</evidence>
<dbReference type="Proteomes" id="UP000005239">
    <property type="component" value="Unassembled WGS sequence"/>
</dbReference>
<accession>A0A8R1Y813</accession>
<dbReference type="Pfam" id="PF02191">
    <property type="entry name" value="OLF"/>
    <property type="match status" value="1"/>
</dbReference>
<dbReference type="GO" id="GO:0007165">
    <property type="term" value="P:signal transduction"/>
    <property type="evidence" value="ECO:0000318"/>
    <property type="project" value="GO_Central"/>
</dbReference>
<evidence type="ECO:0000256" key="1">
    <source>
        <dbReference type="ARBA" id="ARBA00004613"/>
    </source>
</evidence>
<dbReference type="PANTHER" id="PTHR23192">
    <property type="entry name" value="OLFACTOMEDIN-RELATED"/>
    <property type="match status" value="1"/>
</dbReference>
<sequence>SVPHRMATQAEVSAHLSLTLLTLIAFAHVNWRLNQLDEEFDAEEIIKVPIVQEGESVILTEQDVYEYERVKRAINMSNGNDLWLTSLSKIKVSALIDRCMDLHQFCTEKSAADRGPPGPTGAPGRVGKPGSPGPVGRPGLMGVPGHPGPIGLRPPGEAGLDGHCEGCGVDEKFLMEREYQCPKVEVQEVRCATEGGSVDGGLHSQKVINAPPPDFIQRDFIQTEIEATTEAADTTETAYIEGATAHCKLQSIGKPIFHSHATTYYGSWMRDAYPRTGDDMQKRYLVNHFQGDEISEFATEADLRRQIIKEIHKLPHVFDGTNHVLFNGSFFFQRAGTPRIGKYELQTGAYSEVEIEGAAHRLDKYLFNRSFNYFDLAIDENALWVLYHFEDETFLSAAKVDINNLTIYETFNLTLVNHTEVANGFVICGILYLVDSSFDQRTHISTSFDFYRGIYNTPNYHWLNLYRHSNMISYNPYDKRIYVYDHGYLLTVPAHLQWLAK</sequence>
<dbReference type="OrthoDB" id="8626508at2759"/>
<dbReference type="SMART" id="SM00284">
    <property type="entry name" value="OLF"/>
    <property type="match status" value="1"/>
</dbReference>
<dbReference type="AlphaFoldDB" id="A0A2A6BJK4"/>
<dbReference type="InterPro" id="IPR050605">
    <property type="entry name" value="Olfactomedin-like_domain"/>
</dbReference>
<protein>
    <submittedName>
        <fullName evidence="4">Cof-2</fullName>
    </submittedName>
</protein>
<evidence type="ECO:0000313" key="5">
    <source>
        <dbReference type="Proteomes" id="UP000005239"/>
    </source>
</evidence>
<comment type="caution">
    <text evidence="3">Lacks conserved residue(s) required for the propagation of feature annotation.</text>
</comment>